<dbReference type="EMBL" id="CAJDYZ010005452">
    <property type="protein sequence ID" value="CAD1472503.1"/>
    <property type="molecule type" value="Genomic_DNA"/>
</dbReference>
<dbReference type="OrthoDB" id="10468552at2759"/>
<protein>
    <submittedName>
        <fullName evidence="1">Uncharacterized protein</fullName>
    </submittedName>
</protein>
<evidence type="ECO:0000313" key="2">
    <source>
        <dbReference type="Proteomes" id="UP000752696"/>
    </source>
</evidence>
<proteinExistence type="predicted"/>
<keyword evidence="2" id="KW-1185">Reference proteome</keyword>
<name>A0A6V7H4V5_9HYME</name>
<organism evidence="1 2">
    <name type="scientific">Heterotrigona itama</name>
    <dbReference type="NCBI Taxonomy" id="395501"/>
    <lineage>
        <taxon>Eukaryota</taxon>
        <taxon>Metazoa</taxon>
        <taxon>Ecdysozoa</taxon>
        <taxon>Arthropoda</taxon>
        <taxon>Hexapoda</taxon>
        <taxon>Insecta</taxon>
        <taxon>Pterygota</taxon>
        <taxon>Neoptera</taxon>
        <taxon>Endopterygota</taxon>
        <taxon>Hymenoptera</taxon>
        <taxon>Apocrita</taxon>
        <taxon>Aculeata</taxon>
        <taxon>Apoidea</taxon>
        <taxon>Anthophila</taxon>
        <taxon>Apidae</taxon>
        <taxon>Heterotrigona</taxon>
    </lineage>
</organism>
<evidence type="ECO:0000313" key="1">
    <source>
        <dbReference type="EMBL" id="CAD1472503.1"/>
    </source>
</evidence>
<feature type="non-terminal residue" evidence="1">
    <location>
        <position position="71"/>
    </location>
</feature>
<reference evidence="1" key="1">
    <citation type="submission" date="2020-07" db="EMBL/GenBank/DDBJ databases">
        <authorList>
            <person name="Nazaruddin N."/>
        </authorList>
    </citation>
    <scope>NUCLEOTIDE SEQUENCE</scope>
</reference>
<comment type="caution">
    <text evidence="1">The sequence shown here is derived from an EMBL/GenBank/DDBJ whole genome shotgun (WGS) entry which is preliminary data.</text>
</comment>
<sequence>MPLVSDFTPRVFEFTIAVAVADRSRVGPETNVHVGIARACACERTTITTIDGRPCVIEFSLRDLSSYFTFV</sequence>
<gene>
    <name evidence="1" type="ORF">MHI_LOCUS302288</name>
</gene>
<dbReference type="AlphaFoldDB" id="A0A6V7H4V5"/>
<accession>A0A6V7H4V5</accession>
<dbReference type="Proteomes" id="UP000752696">
    <property type="component" value="Unassembled WGS sequence"/>
</dbReference>